<evidence type="ECO:0000313" key="2">
    <source>
        <dbReference type="Proteomes" id="UP000805704"/>
    </source>
</evidence>
<proteinExistence type="predicted"/>
<reference evidence="1" key="1">
    <citation type="submission" date="2020-04" db="EMBL/GenBank/DDBJ databases">
        <title>A chromosome-scale assembly and high-density genetic map of the yellow drum (Nibea albiflora) genome.</title>
        <authorList>
            <person name="Xu D."/>
            <person name="Zhang W."/>
            <person name="Chen R."/>
            <person name="Tan P."/>
            <person name="Wang L."/>
            <person name="Song H."/>
            <person name="Tian L."/>
            <person name="Zhu Q."/>
            <person name="Wang B."/>
        </authorList>
    </citation>
    <scope>NUCLEOTIDE SEQUENCE</scope>
    <source>
        <strain evidence="1">ZJHYS-2018</strain>
    </source>
</reference>
<gene>
    <name evidence="1" type="ORF">GBF38_002300</name>
</gene>
<protein>
    <submittedName>
        <fullName evidence="1">Cystatin</fullName>
    </submittedName>
</protein>
<name>A0ACB7EDR9_NIBAL</name>
<comment type="caution">
    <text evidence="1">The sequence shown here is derived from an EMBL/GenBank/DDBJ whole genome shotgun (WGS) entry which is preliminary data.</text>
</comment>
<accession>A0ACB7EDR9</accession>
<evidence type="ECO:0000313" key="1">
    <source>
        <dbReference type="EMBL" id="KAG8000129.1"/>
    </source>
</evidence>
<keyword evidence="2" id="KW-1185">Reference proteome</keyword>
<dbReference type="Proteomes" id="UP000805704">
    <property type="component" value="Chromosome 9"/>
</dbReference>
<dbReference type="EMBL" id="CM024797">
    <property type="protein sequence ID" value="KAG8000129.1"/>
    <property type="molecule type" value="Genomic_DNA"/>
</dbReference>
<sequence length="112" mass="12376">MFFWFCIVLCASVGRFVTTKDVMTGEPREVAVNGTKVVTAARFAAVEFNRANTEDAFAYKIANISSAKIQVVAGINYILEVKLSRTMCKTSDTTDGEACDYHSEPRASSRFM</sequence>
<organism evidence="1 2">
    <name type="scientific">Nibea albiflora</name>
    <name type="common">Yellow drum</name>
    <name type="synonym">Corvina albiflora</name>
    <dbReference type="NCBI Taxonomy" id="240163"/>
    <lineage>
        <taxon>Eukaryota</taxon>
        <taxon>Metazoa</taxon>
        <taxon>Chordata</taxon>
        <taxon>Craniata</taxon>
        <taxon>Vertebrata</taxon>
        <taxon>Euteleostomi</taxon>
        <taxon>Actinopterygii</taxon>
        <taxon>Neopterygii</taxon>
        <taxon>Teleostei</taxon>
        <taxon>Neoteleostei</taxon>
        <taxon>Acanthomorphata</taxon>
        <taxon>Eupercaria</taxon>
        <taxon>Sciaenidae</taxon>
        <taxon>Nibea</taxon>
    </lineage>
</organism>